<dbReference type="EMBL" id="QGNW01001073">
    <property type="protein sequence ID" value="RVW56672.1"/>
    <property type="molecule type" value="Genomic_DNA"/>
</dbReference>
<accession>A0A438F9N7</accession>
<dbReference type="GO" id="GO:0006508">
    <property type="term" value="P:proteolysis"/>
    <property type="evidence" value="ECO:0007669"/>
    <property type="project" value="UniProtKB-KW"/>
</dbReference>
<feature type="domain" description="Subtilisin-like protease fibronectin type-III" evidence="1">
    <location>
        <begin position="1"/>
        <end position="56"/>
    </location>
</feature>
<gene>
    <name evidence="2" type="primary">SBT4.13_0</name>
    <name evidence="2" type="ORF">CK203_075112</name>
</gene>
<reference evidence="2 3" key="1">
    <citation type="journal article" date="2018" name="PLoS Genet.">
        <title>Population sequencing reveals clonal diversity and ancestral inbreeding in the grapevine cultivar Chardonnay.</title>
        <authorList>
            <person name="Roach M.J."/>
            <person name="Johnson D.L."/>
            <person name="Bohlmann J."/>
            <person name="van Vuuren H.J."/>
            <person name="Jones S.J."/>
            <person name="Pretorius I.S."/>
            <person name="Schmidt S.A."/>
            <person name="Borneman A.R."/>
        </authorList>
    </citation>
    <scope>NUCLEOTIDE SEQUENCE [LARGE SCALE GENOMIC DNA]</scope>
    <source>
        <strain evidence="3">cv. Chardonnay</strain>
        <tissue evidence="2">Leaf</tissue>
    </source>
</reference>
<evidence type="ECO:0000313" key="3">
    <source>
        <dbReference type="Proteomes" id="UP000288805"/>
    </source>
</evidence>
<evidence type="ECO:0000313" key="2">
    <source>
        <dbReference type="EMBL" id="RVW56672.1"/>
    </source>
</evidence>
<sequence>MKVKVNPSMLSFKLENEKKSFVVTGTRQGMMSKSPVESGTLVWSDGTQTVRSPVIVYTDMY</sequence>
<dbReference type="Pfam" id="PF17766">
    <property type="entry name" value="fn3_6"/>
    <property type="match status" value="1"/>
</dbReference>
<dbReference type="Proteomes" id="UP000288805">
    <property type="component" value="Unassembled WGS sequence"/>
</dbReference>
<dbReference type="GO" id="GO:0008233">
    <property type="term" value="F:peptidase activity"/>
    <property type="evidence" value="ECO:0007669"/>
    <property type="project" value="UniProtKB-KW"/>
</dbReference>
<dbReference type="Gene3D" id="2.60.40.2310">
    <property type="match status" value="1"/>
</dbReference>
<keyword evidence="2" id="KW-0378">Hydrolase</keyword>
<organism evidence="2 3">
    <name type="scientific">Vitis vinifera</name>
    <name type="common">Grape</name>
    <dbReference type="NCBI Taxonomy" id="29760"/>
    <lineage>
        <taxon>Eukaryota</taxon>
        <taxon>Viridiplantae</taxon>
        <taxon>Streptophyta</taxon>
        <taxon>Embryophyta</taxon>
        <taxon>Tracheophyta</taxon>
        <taxon>Spermatophyta</taxon>
        <taxon>Magnoliopsida</taxon>
        <taxon>eudicotyledons</taxon>
        <taxon>Gunneridae</taxon>
        <taxon>Pentapetalae</taxon>
        <taxon>rosids</taxon>
        <taxon>Vitales</taxon>
        <taxon>Vitaceae</taxon>
        <taxon>Viteae</taxon>
        <taxon>Vitis</taxon>
    </lineage>
</organism>
<evidence type="ECO:0000259" key="1">
    <source>
        <dbReference type="Pfam" id="PF17766"/>
    </source>
</evidence>
<comment type="caution">
    <text evidence="2">The sequence shown here is derived from an EMBL/GenBank/DDBJ whole genome shotgun (WGS) entry which is preliminary data.</text>
</comment>
<protein>
    <submittedName>
        <fullName evidence="2">Subtilisin-like protease SBT4.13</fullName>
    </submittedName>
</protein>
<dbReference type="InterPro" id="IPR041469">
    <property type="entry name" value="Subtilisin-like_FN3"/>
</dbReference>
<keyword evidence="2" id="KW-0645">Protease</keyword>
<proteinExistence type="predicted"/>
<dbReference type="AlphaFoldDB" id="A0A438F9N7"/>
<name>A0A438F9N7_VITVI</name>